<dbReference type="Proteomes" id="UP000322634">
    <property type="component" value="Unassembled WGS sequence"/>
</dbReference>
<dbReference type="SUPFAM" id="SSF51905">
    <property type="entry name" value="FAD/NAD(P)-binding domain"/>
    <property type="match status" value="1"/>
</dbReference>
<evidence type="ECO:0000259" key="4">
    <source>
        <dbReference type="Pfam" id="PF01266"/>
    </source>
</evidence>
<organism evidence="5 6">
    <name type="scientific">Actinomadura syzygii</name>
    <dbReference type="NCBI Taxonomy" id="1427538"/>
    <lineage>
        <taxon>Bacteria</taxon>
        <taxon>Bacillati</taxon>
        <taxon>Actinomycetota</taxon>
        <taxon>Actinomycetes</taxon>
        <taxon>Streptosporangiales</taxon>
        <taxon>Thermomonosporaceae</taxon>
        <taxon>Actinomadura</taxon>
    </lineage>
</organism>
<sequence>MEPPLLGRVGNSMAKIVVIGAGMAGLAVALFCARRGHTVTVVERDDQPKPEASAEEDFTGWERNGVPHARQGHNFLGLSSRIMREEAPDVLDAVAARGAPRVPIAGGGGDENVLSRRLVYEGALRRVVEAEPGVEVLSGTSVKGLLVRGELAGVPRVVGVRLPGGEVAADVVVDASGRRTRSVRWLAEAGGRPPRETAQPCGFHYLTQHFRLREGQSFPALTVPIYVKLDYTKLVLFAGDNGCFQVSMTVAADDPLRHRLREPGVYHRFLESVPLTAPWLDRSESIDEPHPMGNLEDRWRRLVNDGSPVVAGLVLLGDSALQTNPAFGRGVPLAFLQARHFAETVEAADDAAGFVSRFEEWAERNLGFWFRAQVASSREQREHIEAGVRGEPIAPPTDPMGRFIAALAIVSEDDPEVNAVQLRFFNMLMTPEALVNDPVAAPRIRDFLETHADPVVPAQGPDRTEFERLVAH</sequence>
<dbReference type="AlphaFoldDB" id="A0A5D0TWR0"/>
<feature type="region of interest" description="Disordered" evidence="3">
    <location>
        <begin position="45"/>
        <end position="65"/>
    </location>
</feature>
<dbReference type="InterPro" id="IPR006076">
    <property type="entry name" value="FAD-dep_OxRdtase"/>
</dbReference>
<evidence type="ECO:0000256" key="2">
    <source>
        <dbReference type="ARBA" id="ARBA00038396"/>
    </source>
</evidence>
<keyword evidence="1" id="KW-0560">Oxidoreductase</keyword>
<reference evidence="5 6" key="1">
    <citation type="submission" date="2019-08" db="EMBL/GenBank/DDBJ databases">
        <title>Actinomadura sp. nov. CYP1-5 isolated from mountain soil.</title>
        <authorList>
            <person name="Songsumanus A."/>
            <person name="Kuncharoen N."/>
            <person name="Kudo T."/>
            <person name="Yuki M."/>
            <person name="Igarashi Y."/>
            <person name="Tanasupawat S."/>
        </authorList>
    </citation>
    <scope>NUCLEOTIDE SEQUENCE [LARGE SCALE GENOMIC DNA]</scope>
    <source>
        <strain evidence="5 6">GKU157</strain>
    </source>
</reference>
<dbReference type="OrthoDB" id="9790035at2"/>
<dbReference type="InterPro" id="IPR036188">
    <property type="entry name" value="FAD/NAD-bd_sf"/>
</dbReference>
<name>A0A5D0TWR0_9ACTN</name>
<dbReference type="Pfam" id="PF01266">
    <property type="entry name" value="DAO"/>
    <property type="match status" value="1"/>
</dbReference>
<proteinExistence type="inferred from homology"/>
<gene>
    <name evidence="5" type="ORF">FXF65_32175</name>
</gene>
<dbReference type="EMBL" id="VSFF01000013">
    <property type="protein sequence ID" value="TYC09786.1"/>
    <property type="molecule type" value="Genomic_DNA"/>
</dbReference>
<evidence type="ECO:0000256" key="1">
    <source>
        <dbReference type="ARBA" id="ARBA00023002"/>
    </source>
</evidence>
<comment type="similarity">
    <text evidence="2">Belongs to the flavin-dependent halogenase family. Bacterial tryptophan halogenase subfamily.</text>
</comment>
<dbReference type="PANTHER" id="PTHR43747">
    <property type="entry name" value="FAD-BINDING PROTEIN"/>
    <property type="match status" value="1"/>
</dbReference>
<evidence type="ECO:0000256" key="3">
    <source>
        <dbReference type="SAM" id="MobiDB-lite"/>
    </source>
</evidence>
<dbReference type="InterPro" id="IPR050816">
    <property type="entry name" value="Flavin-dep_Halogenase_NPB"/>
</dbReference>
<dbReference type="PANTHER" id="PTHR43747:SF5">
    <property type="entry name" value="FAD-BINDING DOMAIN-CONTAINING PROTEIN"/>
    <property type="match status" value="1"/>
</dbReference>
<keyword evidence="6" id="KW-1185">Reference proteome</keyword>
<evidence type="ECO:0000313" key="6">
    <source>
        <dbReference type="Proteomes" id="UP000322634"/>
    </source>
</evidence>
<comment type="caution">
    <text evidence="5">The sequence shown here is derived from an EMBL/GenBank/DDBJ whole genome shotgun (WGS) entry which is preliminary data.</text>
</comment>
<protein>
    <submittedName>
        <fullName evidence="5">FAD-dependent oxidoreductase</fullName>
    </submittedName>
</protein>
<dbReference type="GO" id="GO:0016491">
    <property type="term" value="F:oxidoreductase activity"/>
    <property type="evidence" value="ECO:0007669"/>
    <property type="project" value="UniProtKB-KW"/>
</dbReference>
<accession>A0A5D0TWR0</accession>
<dbReference type="Gene3D" id="3.50.50.60">
    <property type="entry name" value="FAD/NAD(P)-binding domain"/>
    <property type="match status" value="1"/>
</dbReference>
<evidence type="ECO:0000313" key="5">
    <source>
        <dbReference type="EMBL" id="TYC09786.1"/>
    </source>
</evidence>
<feature type="domain" description="FAD dependent oxidoreductase" evidence="4">
    <location>
        <begin position="15"/>
        <end position="54"/>
    </location>
</feature>